<dbReference type="EMBL" id="BAAAZG010000061">
    <property type="protein sequence ID" value="GAA4100602.1"/>
    <property type="molecule type" value="Genomic_DNA"/>
</dbReference>
<keyword evidence="1" id="KW-0732">Signal</keyword>
<gene>
    <name evidence="2" type="ORF">GCM10022214_77500</name>
</gene>
<sequence length="147" mass="16011">MHPSGPRRAATITVCTGLLLSGLGSAAAGAQAAANGSWTTRGGYAAVDAGGTYTRNAGRVTVNGWLRDRKTNGRAAAVQFRTTEGDWRHTSAVYFFLTGDRPADLPYRQRYGRFFSSDFTDHLYARECGVTPDRKRAAKCGNWQKIF</sequence>
<name>A0ABP7WZN3_9ACTN</name>
<proteinExistence type="predicted"/>
<evidence type="ECO:0000313" key="2">
    <source>
        <dbReference type="EMBL" id="GAA4100602.1"/>
    </source>
</evidence>
<reference evidence="3" key="1">
    <citation type="journal article" date="2019" name="Int. J. Syst. Evol. Microbiol.">
        <title>The Global Catalogue of Microorganisms (GCM) 10K type strain sequencing project: providing services to taxonomists for standard genome sequencing and annotation.</title>
        <authorList>
            <consortium name="The Broad Institute Genomics Platform"/>
            <consortium name="The Broad Institute Genome Sequencing Center for Infectious Disease"/>
            <person name="Wu L."/>
            <person name="Ma J."/>
        </authorList>
    </citation>
    <scope>NUCLEOTIDE SEQUENCE [LARGE SCALE GENOMIC DNA]</scope>
    <source>
        <strain evidence="3">JCM 16702</strain>
    </source>
</reference>
<accession>A0ABP7WZN3</accession>
<feature type="signal peptide" evidence="1">
    <location>
        <begin position="1"/>
        <end position="26"/>
    </location>
</feature>
<evidence type="ECO:0008006" key="4">
    <source>
        <dbReference type="Google" id="ProtNLM"/>
    </source>
</evidence>
<evidence type="ECO:0000256" key="1">
    <source>
        <dbReference type="SAM" id="SignalP"/>
    </source>
</evidence>
<dbReference type="RefSeq" id="WP_344957583.1">
    <property type="nucleotide sequence ID" value="NZ_BAAAZG010000061.1"/>
</dbReference>
<organism evidence="2 3">
    <name type="scientific">Actinomadura miaoliensis</name>
    <dbReference type="NCBI Taxonomy" id="430685"/>
    <lineage>
        <taxon>Bacteria</taxon>
        <taxon>Bacillati</taxon>
        <taxon>Actinomycetota</taxon>
        <taxon>Actinomycetes</taxon>
        <taxon>Streptosporangiales</taxon>
        <taxon>Thermomonosporaceae</taxon>
        <taxon>Actinomadura</taxon>
    </lineage>
</organism>
<comment type="caution">
    <text evidence="2">The sequence shown here is derived from an EMBL/GenBank/DDBJ whole genome shotgun (WGS) entry which is preliminary data.</text>
</comment>
<evidence type="ECO:0000313" key="3">
    <source>
        <dbReference type="Proteomes" id="UP001500683"/>
    </source>
</evidence>
<protein>
    <recommendedName>
        <fullName evidence="4">Secreted protein</fullName>
    </recommendedName>
</protein>
<dbReference type="Proteomes" id="UP001500683">
    <property type="component" value="Unassembled WGS sequence"/>
</dbReference>
<feature type="chain" id="PRO_5045905244" description="Secreted protein" evidence="1">
    <location>
        <begin position="27"/>
        <end position="147"/>
    </location>
</feature>
<keyword evidence="3" id="KW-1185">Reference proteome</keyword>